<keyword evidence="2" id="KW-0472">Membrane</keyword>
<dbReference type="PANTHER" id="PTHR43670:SF114">
    <property type="entry name" value="OS05G0592000 PROTEIN"/>
    <property type="match status" value="1"/>
</dbReference>
<sequence length="405" mass="42950">MAATATSQQQPAATPAAAAAVVDPKFEWAEKAGTYVLRLTLTGFRKDDFRVQVDGAGRLTVRGTRPGASLHKVFQLPATASLDDIAGRFEAGVLTLTVPKRAGAAPAPPTSIEEIKKTKPGGAAKEEKAKPTPPAEVDDAAKSMPAKPTPPTEVDGAKKMPREEGAAKLTPQAEVDGAKKMSKEEGAVKPPPLTSHQLPSKDGGAGKKEKNGAKQPATRDDGGEKKEAVIGSEPKESTLGRTTRQVAEHVHRMEEAKRRKQIEHMPAPASKKEEEVKPKAPQPAAAAMTPEKPAPKAEVADGEKAKAEVDPESLAERVRRRGEEERAKAAAAATAMEAKTEQAKKAVASTCTAWKNRIAGELKGLTDMKWADNAVEMARRNKEVVAVGVAAFSIGFLVSQKLFRK</sequence>
<evidence type="ECO:0000259" key="7">
    <source>
        <dbReference type="PROSITE" id="PS01031"/>
    </source>
</evidence>
<dbReference type="GO" id="GO:0005886">
    <property type="term" value="C:plasma membrane"/>
    <property type="evidence" value="ECO:0007669"/>
    <property type="project" value="UniProtKB-SubCell"/>
</dbReference>
<proteinExistence type="inferred from homology"/>
<keyword evidence="2" id="KW-1003">Cell membrane</keyword>
<accession>A0A8R7TB57</accession>
<reference evidence="8" key="3">
    <citation type="submission" date="2022-06" db="UniProtKB">
        <authorList>
            <consortium name="EnsemblPlants"/>
        </authorList>
    </citation>
    <scope>IDENTIFICATION</scope>
</reference>
<evidence type="ECO:0000256" key="2">
    <source>
        <dbReference type="ARBA" id="ARBA00022475"/>
    </source>
</evidence>
<feature type="compositionally biased region" description="Basic and acidic residues" evidence="6">
    <location>
        <begin position="176"/>
        <end position="187"/>
    </location>
</feature>
<dbReference type="GO" id="GO:0034605">
    <property type="term" value="P:cellular response to heat"/>
    <property type="evidence" value="ECO:0007669"/>
    <property type="project" value="TreeGrafter"/>
</dbReference>
<dbReference type="KEGG" id="tua:125532143"/>
<dbReference type="SUPFAM" id="SSF49764">
    <property type="entry name" value="HSP20-like chaperones"/>
    <property type="match status" value="1"/>
</dbReference>
<dbReference type="CDD" id="cd06464">
    <property type="entry name" value="ACD_sHsps-like"/>
    <property type="match status" value="1"/>
</dbReference>
<feature type="compositionally biased region" description="Basic and acidic residues" evidence="6">
    <location>
        <begin position="155"/>
        <end position="166"/>
    </location>
</feature>
<feature type="compositionally biased region" description="Basic and acidic residues" evidence="6">
    <location>
        <begin position="204"/>
        <end position="238"/>
    </location>
</feature>
<feature type="compositionally biased region" description="Basic and acidic residues" evidence="6">
    <location>
        <begin position="293"/>
        <end position="327"/>
    </location>
</feature>
<organism evidence="8 9">
    <name type="scientific">Triticum urartu</name>
    <name type="common">Red wild einkorn</name>
    <name type="synonym">Crithodium urartu</name>
    <dbReference type="NCBI Taxonomy" id="4572"/>
    <lineage>
        <taxon>Eukaryota</taxon>
        <taxon>Viridiplantae</taxon>
        <taxon>Streptophyta</taxon>
        <taxon>Embryophyta</taxon>
        <taxon>Tracheophyta</taxon>
        <taxon>Spermatophyta</taxon>
        <taxon>Magnoliopsida</taxon>
        <taxon>Liliopsida</taxon>
        <taxon>Poales</taxon>
        <taxon>Poaceae</taxon>
        <taxon>BOP clade</taxon>
        <taxon>Pooideae</taxon>
        <taxon>Triticodae</taxon>
        <taxon>Triticeae</taxon>
        <taxon>Triticinae</taxon>
        <taxon>Triticum</taxon>
    </lineage>
</organism>
<comment type="subcellular location">
    <subcellularLocation>
        <location evidence="1">Cell membrane</location>
        <topology evidence="1">Single-pass membrane protein</topology>
    </subcellularLocation>
</comment>
<dbReference type="PANTHER" id="PTHR43670">
    <property type="entry name" value="HEAT SHOCK PROTEIN 26"/>
    <property type="match status" value="1"/>
</dbReference>
<dbReference type="OrthoDB" id="1431247at2759"/>
<dbReference type="AlphaFoldDB" id="A0A8R7TB57"/>
<dbReference type="InterPro" id="IPR002068">
    <property type="entry name" value="A-crystallin/Hsp20_dom"/>
</dbReference>
<gene>
    <name evidence="8" type="primary">LOC125532143</name>
</gene>
<feature type="region of interest" description="Disordered" evidence="6">
    <location>
        <begin position="101"/>
        <end position="327"/>
    </location>
</feature>
<feature type="compositionally biased region" description="Low complexity" evidence="6">
    <location>
        <begin position="282"/>
        <end position="291"/>
    </location>
</feature>
<evidence type="ECO:0000313" key="9">
    <source>
        <dbReference type="Proteomes" id="UP000015106"/>
    </source>
</evidence>
<evidence type="ECO:0000313" key="8">
    <source>
        <dbReference type="EnsemblPlants" id="TuG1812G0100004789.01.T01.cds405390"/>
    </source>
</evidence>
<dbReference type="GO" id="GO:0006952">
    <property type="term" value="P:defense response"/>
    <property type="evidence" value="ECO:0007669"/>
    <property type="project" value="UniProtKB-KW"/>
</dbReference>
<evidence type="ECO:0000256" key="1">
    <source>
        <dbReference type="ARBA" id="ARBA00004162"/>
    </source>
</evidence>
<evidence type="ECO:0000256" key="3">
    <source>
        <dbReference type="ARBA" id="ARBA00022821"/>
    </source>
</evidence>
<reference evidence="8" key="2">
    <citation type="submission" date="2018-03" db="EMBL/GenBank/DDBJ databases">
        <title>The Triticum urartu genome reveals the dynamic nature of wheat genome evolution.</title>
        <authorList>
            <person name="Ling H."/>
            <person name="Ma B."/>
            <person name="Shi X."/>
            <person name="Liu H."/>
            <person name="Dong L."/>
            <person name="Sun H."/>
            <person name="Cao Y."/>
            <person name="Gao Q."/>
            <person name="Zheng S."/>
            <person name="Li Y."/>
            <person name="Yu Y."/>
            <person name="Du H."/>
            <person name="Qi M."/>
            <person name="Li Y."/>
            <person name="Yu H."/>
            <person name="Cui Y."/>
            <person name="Wang N."/>
            <person name="Chen C."/>
            <person name="Wu H."/>
            <person name="Zhao Y."/>
            <person name="Zhang J."/>
            <person name="Li Y."/>
            <person name="Zhou W."/>
            <person name="Zhang B."/>
            <person name="Hu W."/>
            <person name="Eijk M."/>
            <person name="Tang J."/>
            <person name="Witsenboer H."/>
            <person name="Zhao S."/>
            <person name="Li Z."/>
            <person name="Zhang A."/>
            <person name="Wang D."/>
            <person name="Liang C."/>
        </authorList>
    </citation>
    <scope>NUCLEOTIDE SEQUENCE [LARGE SCALE GENOMIC DNA]</scope>
    <source>
        <strain evidence="8">cv. G1812</strain>
    </source>
</reference>
<evidence type="ECO:0000256" key="5">
    <source>
        <dbReference type="RuleBase" id="RU003616"/>
    </source>
</evidence>
<dbReference type="Gramene" id="TuG1812G0100004789.01.T01">
    <property type="protein sequence ID" value="TuG1812G0100004789.01.T01.cds405390"/>
    <property type="gene ID" value="TuG1812G0100004789.01"/>
</dbReference>
<reference evidence="9" key="1">
    <citation type="journal article" date="2013" name="Nature">
        <title>Draft genome of the wheat A-genome progenitor Triticum urartu.</title>
        <authorList>
            <person name="Ling H.Q."/>
            <person name="Zhao S."/>
            <person name="Liu D."/>
            <person name="Wang J."/>
            <person name="Sun H."/>
            <person name="Zhang C."/>
            <person name="Fan H."/>
            <person name="Li D."/>
            <person name="Dong L."/>
            <person name="Tao Y."/>
            <person name="Gao C."/>
            <person name="Wu H."/>
            <person name="Li Y."/>
            <person name="Cui Y."/>
            <person name="Guo X."/>
            <person name="Zheng S."/>
            <person name="Wang B."/>
            <person name="Yu K."/>
            <person name="Liang Q."/>
            <person name="Yang W."/>
            <person name="Lou X."/>
            <person name="Chen J."/>
            <person name="Feng M."/>
            <person name="Jian J."/>
            <person name="Zhang X."/>
            <person name="Luo G."/>
            <person name="Jiang Y."/>
            <person name="Liu J."/>
            <person name="Wang Z."/>
            <person name="Sha Y."/>
            <person name="Zhang B."/>
            <person name="Wu H."/>
            <person name="Tang D."/>
            <person name="Shen Q."/>
            <person name="Xue P."/>
            <person name="Zou S."/>
            <person name="Wang X."/>
            <person name="Liu X."/>
            <person name="Wang F."/>
            <person name="Yang Y."/>
            <person name="An X."/>
            <person name="Dong Z."/>
            <person name="Zhang K."/>
            <person name="Zhang X."/>
            <person name="Luo M.C."/>
            <person name="Dvorak J."/>
            <person name="Tong Y."/>
            <person name="Wang J."/>
            <person name="Yang H."/>
            <person name="Li Z."/>
            <person name="Wang D."/>
            <person name="Zhang A."/>
            <person name="Wang J."/>
        </authorList>
    </citation>
    <scope>NUCLEOTIDE SEQUENCE</scope>
    <source>
        <strain evidence="9">cv. G1812</strain>
    </source>
</reference>
<protein>
    <recommendedName>
        <fullName evidence="7">SHSP domain-containing protein</fullName>
    </recommendedName>
</protein>
<feature type="compositionally biased region" description="Basic and acidic residues" evidence="6">
    <location>
        <begin position="246"/>
        <end position="257"/>
    </location>
</feature>
<dbReference type="EnsemblPlants" id="TuG1812G0100004789.01.T01">
    <property type="protein sequence ID" value="TuG1812G0100004789.01.T01.cds405390"/>
    <property type="gene ID" value="TuG1812G0100004789.01"/>
</dbReference>
<dbReference type="PROSITE" id="PS01031">
    <property type="entry name" value="SHSP"/>
    <property type="match status" value="1"/>
</dbReference>
<name>A0A8R7TB57_TRIUA</name>
<evidence type="ECO:0000256" key="4">
    <source>
        <dbReference type="PROSITE-ProRule" id="PRU00285"/>
    </source>
</evidence>
<comment type="similarity">
    <text evidence="4 5">Belongs to the small heat shock protein (HSP20) family.</text>
</comment>
<dbReference type="Pfam" id="PF00011">
    <property type="entry name" value="HSP20"/>
    <property type="match status" value="1"/>
</dbReference>
<evidence type="ECO:0000256" key="6">
    <source>
        <dbReference type="SAM" id="MobiDB-lite"/>
    </source>
</evidence>
<dbReference type="RefSeq" id="XP_048552261.1">
    <property type="nucleotide sequence ID" value="XM_048696304.1"/>
</dbReference>
<dbReference type="Gene3D" id="2.60.40.790">
    <property type="match status" value="1"/>
</dbReference>
<feature type="domain" description="SHSP" evidence="7">
    <location>
        <begin position="17"/>
        <end position="118"/>
    </location>
</feature>
<keyword evidence="3" id="KW-0611">Plant defense</keyword>
<dbReference type="InterPro" id="IPR008978">
    <property type="entry name" value="HSP20-like_chaperone"/>
</dbReference>
<dbReference type="Proteomes" id="UP000015106">
    <property type="component" value="Chromosome 1"/>
</dbReference>
<keyword evidence="9" id="KW-1185">Reference proteome</keyword>
<dbReference type="GeneID" id="125532143"/>